<comment type="caution">
    <text evidence="8">The sequence shown here is derived from an EMBL/GenBank/DDBJ whole genome shotgun (WGS) entry which is preliminary data.</text>
</comment>
<dbReference type="InterPro" id="IPR036318">
    <property type="entry name" value="FAD-bd_PCMH-like_sf"/>
</dbReference>
<feature type="domain" description="FAD-binding PCMH-type" evidence="7">
    <location>
        <begin position="56"/>
        <end position="247"/>
    </location>
</feature>
<feature type="chain" id="PRO_5047207326" evidence="6">
    <location>
        <begin position="18"/>
        <end position="512"/>
    </location>
</feature>
<protein>
    <submittedName>
        <fullName evidence="8">Glucooligosaccharide oxidase</fullName>
    </submittedName>
</protein>
<accession>A0ABR1TGG4</accession>
<keyword evidence="6" id="KW-0732">Signal</keyword>
<keyword evidence="5" id="KW-0560">Oxidoreductase</keyword>
<evidence type="ECO:0000313" key="9">
    <source>
        <dbReference type="Proteomes" id="UP001446871"/>
    </source>
</evidence>
<dbReference type="PANTHER" id="PTHR42973:SF39">
    <property type="entry name" value="FAD-BINDING PCMH-TYPE DOMAIN-CONTAINING PROTEIN"/>
    <property type="match status" value="1"/>
</dbReference>
<evidence type="ECO:0000256" key="1">
    <source>
        <dbReference type="ARBA" id="ARBA00001974"/>
    </source>
</evidence>
<evidence type="ECO:0000259" key="7">
    <source>
        <dbReference type="PROSITE" id="PS51387"/>
    </source>
</evidence>
<dbReference type="InterPro" id="IPR012951">
    <property type="entry name" value="BBE"/>
</dbReference>
<keyword evidence="9" id="KW-1185">Reference proteome</keyword>
<organism evidence="8 9">
    <name type="scientific">Apiospora saccharicola</name>
    <dbReference type="NCBI Taxonomy" id="335842"/>
    <lineage>
        <taxon>Eukaryota</taxon>
        <taxon>Fungi</taxon>
        <taxon>Dikarya</taxon>
        <taxon>Ascomycota</taxon>
        <taxon>Pezizomycotina</taxon>
        <taxon>Sordariomycetes</taxon>
        <taxon>Xylariomycetidae</taxon>
        <taxon>Amphisphaeriales</taxon>
        <taxon>Apiosporaceae</taxon>
        <taxon>Apiospora</taxon>
    </lineage>
</organism>
<evidence type="ECO:0000256" key="6">
    <source>
        <dbReference type="SAM" id="SignalP"/>
    </source>
</evidence>
<gene>
    <name evidence="8" type="ORF">PG996_013783</name>
</gene>
<dbReference type="SUPFAM" id="SSF56176">
    <property type="entry name" value="FAD-binding/transporter-associated domain-like"/>
    <property type="match status" value="1"/>
</dbReference>
<feature type="signal peptide" evidence="6">
    <location>
        <begin position="1"/>
        <end position="17"/>
    </location>
</feature>
<dbReference type="InterPro" id="IPR016166">
    <property type="entry name" value="FAD-bd_PCMH"/>
</dbReference>
<dbReference type="PANTHER" id="PTHR42973">
    <property type="entry name" value="BINDING OXIDOREDUCTASE, PUTATIVE (AFU_ORTHOLOGUE AFUA_1G17690)-RELATED"/>
    <property type="match status" value="1"/>
</dbReference>
<dbReference type="InterPro" id="IPR050416">
    <property type="entry name" value="FAD-linked_Oxidoreductase"/>
</dbReference>
<proteinExistence type="inferred from homology"/>
<dbReference type="InterPro" id="IPR006094">
    <property type="entry name" value="Oxid_FAD_bind_N"/>
</dbReference>
<evidence type="ECO:0000256" key="2">
    <source>
        <dbReference type="ARBA" id="ARBA00005466"/>
    </source>
</evidence>
<sequence length="512" mass="55852">MHKTALCLGLLAPFVQGAALDKQAALDECLLAAGVPSNERNSTSWAQDTLPFNDRLHYTPVAIAVPTSVEHIQAAVSCAVKTGVKATPKGGGHSYASSGLGGEDGHLVIELDRMHNVTLDTKTNIATVQPGARLGHIATELFKQGKRAISHGTCPGPARVVLPQSVIDPKMPHSVGVSGHSLHGGFGMSSHKYGLATDWMVGATVVLANSSLAHVSATEHPDLFWALRGAGSNFGAVASYEFDTFPVPDEVTYFSMPFRWNLTTGFANLAKVEAYARDVMPADLNMRLFSSGFSSQLEGLFYGNVTGLQKALAPLLNATTPPLKIMQAVNTTWMDAFAHYANAPTDPTHPYAQQETFYSKSLELKDLSGDVGKAFTNYWFNSTSKNTRSWWFQLDLHGGKHSAVTNGDHSLSSYAHRDKLFLIQLYDRTYFGAYPKDGFPFLDKWVDATTKPLAKEDWGMYINYADSSLDRATAQRVYYGANLPRLQKLKAQYDPREVFYYPTSIAPAVGEI</sequence>
<comment type="cofactor">
    <cofactor evidence="1">
        <name>FAD</name>
        <dbReference type="ChEBI" id="CHEBI:57692"/>
    </cofactor>
</comment>
<comment type="similarity">
    <text evidence="2">Belongs to the oxygen-dependent FAD-linked oxidoreductase family.</text>
</comment>
<dbReference type="PROSITE" id="PS51387">
    <property type="entry name" value="FAD_PCMH"/>
    <property type="match status" value="1"/>
</dbReference>
<evidence type="ECO:0000313" key="8">
    <source>
        <dbReference type="EMBL" id="KAK8045719.1"/>
    </source>
</evidence>
<dbReference type="Gene3D" id="3.30.465.10">
    <property type="match status" value="1"/>
</dbReference>
<evidence type="ECO:0000256" key="3">
    <source>
        <dbReference type="ARBA" id="ARBA00022630"/>
    </source>
</evidence>
<dbReference type="Gene3D" id="3.40.462.20">
    <property type="match status" value="1"/>
</dbReference>
<keyword evidence="4" id="KW-0274">FAD</keyword>
<dbReference type="Pfam" id="PF08031">
    <property type="entry name" value="BBE"/>
    <property type="match status" value="1"/>
</dbReference>
<dbReference type="Proteomes" id="UP001446871">
    <property type="component" value="Unassembled WGS sequence"/>
</dbReference>
<reference evidence="8 9" key="1">
    <citation type="submission" date="2023-01" db="EMBL/GenBank/DDBJ databases">
        <title>Analysis of 21 Apiospora genomes using comparative genomics revels a genus with tremendous synthesis potential of carbohydrate active enzymes and secondary metabolites.</title>
        <authorList>
            <person name="Sorensen T."/>
        </authorList>
    </citation>
    <scope>NUCLEOTIDE SEQUENCE [LARGE SCALE GENOMIC DNA]</scope>
    <source>
        <strain evidence="8 9">CBS 83171</strain>
    </source>
</reference>
<keyword evidence="3" id="KW-0285">Flavoprotein</keyword>
<evidence type="ECO:0000256" key="5">
    <source>
        <dbReference type="ARBA" id="ARBA00023002"/>
    </source>
</evidence>
<name>A0ABR1TGG4_9PEZI</name>
<dbReference type="InterPro" id="IPR016169">
    <property type="entry name" value="FAD-bd_PCMH_sub2"/>
</dbReference>
<dbReference type="Pfam" id="PF01565">
    <property type="entry name" value="FAD_binding_4"/>
    <property type="match status" value="1"/>
</dbReference>
<evidence type="ECO:0000256" key="4">
    <source>
        <dbReference type="ARBA" id="ARBA00022827"/>
    </source>
</evidence>
<dbReference type="EMBL" id="JAQQWM010000009">
    <property type="protein sequence ID" value="KAK8045719.1"/>
    <property type="molecule type" value="Genomic_DNA"/>
</dbReference>